<dbReference type="PANTHER" id="PTHR10887">
    <property type="entry name" value="DNA2/NAM7 HELICASE FAMILY"/>
    <property type="match status" value="1"/>
</dbReference>
<evidence type="ECO:0000313" key="7">
    <source>
        <dbReference type="EMBL" id="KAK1610830.1"/>
    </source>
</evidence>
<name>A0AAD8QX99_LOLMU</name>
<comment type="caution">
    <text evidence="7">The sequence shown here is derived from an EMBL/GenBank/DDBJ whole genome shotgun (WGS) entry which is preliminary data.</text>
</comment>
<protein>
    <submittedName>
        <fullName evidence="7">Uncharacterized protein</fullName>
    </submittedName>
</protein>
<reference evidence="7" key="1">
    <citation type="submission" date="2023-07" db="EMBL/GenBank/DDBJ databases">
        <title>A chromosome-level genome assembly of Lolium multiflorum.</title>
        <authorList>
            <person name="Chen Y."/>
            <person name="Copetti D."/>
            <person name="Kolliker R."/>
            <person name="Studer B."/>
        </authorList>
    </citation>
    <scope>NUCLEOTIDE SEQUENCE</scope>
    <source>
        <strain evidence="7">02402/16</strain>
        <tissue evidence="7">Leaf</tissue>
    </source>
</reference>
<sequence>MGSDLQELTGDGGRNLVGSMPTDWACPEQKPKLIAECQAADAVVLTYACLKAPVIVVGCKLDLRDDQQNSLEQTMAPIMQSFREIKTCIECSALRQIESHSSITDDESRDAHSYDRRTHSGARVVYDQEKPIEDDDSNVMFDAMRKEVRQTVEEIRTQLEKVFIDESTHATEPKCLIPLVLGVKQVVLVGDHCQLGPVIMCKKAARARLAQSLFERLVILGVKPFRLQEAEEDDALIWFSFEKMILRDQFNSRYSIFFTDLYCCECVDTRSKLGVGVVSPYKGQVRAIQEKLGKTYEMHSSFTVKVRSVDGFQGAEEDIIIFSTVRSNNAGKVGFLNKLNRTNVALTRAKHCLWIVGNATTLIF</sequence>
<dbReference type="AlphaFoldDB" id="A0AAD8QX99"/>
<dbReference type="InterPro" id="IPR027417">
    <property type="entry name" value="P-loop_NTPase"/>
</dbReference>
<dbReference type="GO" id="GO:0016787">
    <property type="term" value="F:hydrolase activity"/>
    <property type="evidence" value="ECO:0007669"/>
    <property type="project" value="UniProtKB-KW"/>
</dbReference>
<proteinExistence type="predicted"/>
<dbReference type="FunFam" id="3.40.50.300:FF:000326">
    <property type="entry name" value="P-loop containing nucleoside triphosphate hydrolase"/>
    <property type="match status" value="1"/>
</dbReference>
<keyword evidence="2" id="KW-0378">Hydrolase</keyword>
<keyword evidence="3" id="KW-0347">Helicase</keyword>
<dbReference type="Pfam" id="PF13086">
    <property type="entry name" value="AAA_11"/>
    <property type="match status" value="1"/>
</dbReference>
<feature type="domain" description="DNA2/NAM7 helicase-like C-terminal" evidence="6">
    <location>
        <begin position="273"/>
        <end position="359"/>
    </location>
</feature>
<evidence type="ECO:0000259" key="5">
    <source>
        <dbReference type="Pfam" id="PF13086"/>
    </source>
</evidence>
<evidence type="ECO:0000259" key="6">
    <source>
        <dbReference type="Pfam" id="PF13087"/>
    </source>
</evidence>
<dbReference type="GO" id="GO:0005694">
    <property type="term" value="C:chromosome"/>
    <property type="evidence" value="ECO:0007669"/>
    <property type="project" value="UniProtKB-ARBA"/>
</dbReference>
<dbReference type="SUPFAM" id="SSF52540">
    <property type="entry name" value="P-loop containing nucleoside triphosphate hydrolases"/>
    <property type="match status" value="1"/>
</dbReference>
<evidence type="ECO:0000256" key="1">
    <source>
        <dbReference type="ARBA" id="ARBA00022741"/>
    </source>
</evidence>
<feature type="domain" description="DNA2/NAM7 helicase helicase" evidence="5">
    <location>
        <begin position="139"/>
        <end position="200"/>
    </location>
</feature>
<dbReference type="EMBL" id="JAUUTY010000007">
    <property type="protein sequence ID" value="KAK1610830.1"/>
    <property type="molecule type" value="Genomic_DNA"/>
</dbReference>
<dbReference type="InterPro" id="IPR041679">
    <property type="entry name" value="DNA2/NAM7-like_C"/>
</dbReference>
<evidence type="ECO:0000256" key="3">
    <source>
        <dbReference type="ARBA" id="ARBA00022806"/>
    </source>
</evidence>
<evidence type="ECO:0000313" key="8">
    <source>
        <dbReference type="Proteomes" id="UP001231189"/>
    </source>
</evidence>
<evidence type="ECO:0000256" key="2">
    <source>
        <dbReference type="ARBA" id="ARBA00022801"/>
    </source>
</evidence>
<dbReference type="CDD" id="cd18808">
    <property type="entry name" value="SF1_C_Upf1"/>
    <property type="match status" value="1"/>
</dbReference>
<keyword evidence="1" id="KW-0547">Nucleotide-binding</keyword>
<evidence type="ECO:0000256" key="4">
    <source>
        <dbReference type="ARBA" id="ARBA00022840"/>
    </source>
</evidence>
<dbReference type="InterPro" id="IPR047187">
    <property type="entry name" value="SF1_C_Upf1"/>
</dbReference>
<dbReference type="Pfam" id="PF13087">
    <property type="entry name" value="AAA_12"/>
    <property type="match status" value="1"/>
</dbReference>
<keyword evidence="8" id="KW-1185">Reference proteome</keyword>
<dbReference type="PANTHER" id="PTHR10887:SF495">
    <property type="entry name" value="HELICASE SENATAXIN ISOFORM X1-RELATED"/>
    <property type="match status" value="1"/>
</dbReference>
<dbReference type="InterPro" id="IPR045055">
    <property type="entry name" value="DNA2/NAM7-like"/>
</dbReference>
<gene>
    <name evidence="7" type="ORF">QYE76_034503</name>
</gene>
<dbReference type="Gene3D" id="3.40.50.300">
    <property type="entry name" value="P-loop containing nucleotide triphosphate hydrolases"/>
    <property type="match status" value="3"/>
</dbReference>
<dbReference type="InterPro" id="IPR041677">
    <property type="entry name" value="DNA2/NAM7_AAA_11"/>
</dbReference>
<organism evidence="7 8">
    <name type="scientific">Lolium multiflorum</name>
    <name type="common">Italian ryegrass</name>
    <name type="synonym">Lolium perenne subsp. multiflorum</name>
    <dbReference type="NCBI Taxonomy" id="4521"/>
    <lineage>
        <taxon>Eukaryota</taxon>
        <taxon>Viridiplantae</taxon>
        <taxon>Streptophyta</taxon>
        <taxon>Embryophyta</taxon>
        <taxon>Tracheophyta</taxon>
        <taxon>Spermatophyta</taxon>
        <taxon>Magnoliopsida</taxon>
        <taxon>Liliopsida</taxon>
        <taxon>Poales</taxon>
        <taxon>Poaceae</taxon>
        <taxon>BOP clade</taxon>
        <taxon>Pooideae</taxon>
        <taxon>Poodae</taxon>
        <taxon>Poeae</taxon>
        <taxon>Poeae Chloroplast Group 2 (Poeae type)</taxon>
        <taxon>Loliodinae</taxon>
        <taxon>Loliinae</taxon>
        <taxon>Lolium</taxon>
    </lineage>
</organism>
<dbReference type="GO" id="GO:0005524">
    <property type="term" value="F:ATP binding"/>
    <property type="evidence" value="ECO:0007669"/>
    <property type="project" value="UniProtKB-KW"/>
</dbReference>
<accession>A0AAD8QX99</accession>
<dbReference type="GO" id="GO:0004386">
    <property type="term" value="F:helicase activity"/>
    <property type="evidence" value="ECO:0007669"/>
    <property type="project" value="UniProtKB-KW"/>
</dbReference>
<keyword evidence="4" id="KW-0067">ATP-binding</keyword>
<dbReference type="Proteomes" id="UP001231189">
    <property type="component" value="Unassembled WGS sequence"/>
</dbReference>